<dbReference type="InterPro" id="IPR036852">
    <property type="entry name" value="Peptidase_S8/S53_dom_sf"/>
</dbReference>
<evidence type="ECO:0000256" key="6">
    <source>
        <dbReference type="ARBA" id="ARBA00022837"/>
    </source>
</evidence>
<dbReference type="CDD" id="cd11377">
    <property type="entry name" value="Pro-peptidase_S53"/>
    <property type="match status" value="1"/>
</dbReference>
<proteinExistence type="predicted"/>
<evidence type="ECO:0000256" key="8">
    <source>
        <dbReference type="SAM" id="MobiDB-lite"/>
    </source>
</evidence>
<keyword evidence="5" id="KW-0720">Serine protease</keyword>
<evidence type="ECO:0000256" key="1">
    <source>
        <dbReference type="ARBA" id="ARBA00001913"/>
    </source>
</evidence>
<dbReference type="SUPFAM" id="SSF54897">
    <property type="entry name" value="Protease propeptides/inhibitors"/>
    <property type="match status" value="1"/>
</dbReference>
<name>A0ABQ3VQ18_9CHLR</name>
<keyword evidence="9" id="KW-0812">Transmembrane</keyword>
<evidence type="ECO:0000256" key="2">
    <source>
        <dbReference type="ARBA" id="ARBA00022670"/>
    </source>
</evidence>
<dbReference type="Pfam" id="PF09286">
    <property type="entry name" value="Pro-kuma_activ"/>
    <property type="match status" value="1"/>
</dbReference>
<comment type="cofactor">
    <cofactor evidence="1">
        <name>Ca(2+)</name>
        <dbReference type="ChEBI" id="CHEBI:29108"/>
    </cofactor>
</comment>
<feature type="compositionally biased region" description="Polar residues" evidence="8">
    <location>
        <begin position="219"/>
        <end position="237"/>
    </location>
</feature>
<dbReference type="PANTHER" id="PTHR14218">
    <property type="entry name" value="PROTEASE S8 TRIPEPTIDYL PEPTIDASE I CLN2"/>
    <property type="match status" value="1"/>
</dbReference>
<evidence type="ECO:0000313" key="12">
    <source>
        <dbReference type="Proteomes" id="UP000635565"/>
    </source>
</evidence>
<gene>
    <name evidence="11" type="ORF">KSZ_59580</name>
</gene>
<keyword evidence="9" id="KW-1133">Transmembrane helix</keyword>
<protein>
    <submittedName>
        <fullName evidence="11">Pseudomonapepsin</fullName>
    </submittedName>
</protein>
<organism evidence="11 12">
    <name type="scientific">Dictyobacter formicarum</name>
    <dbReference type="NCBI Taxonomy" id="2778368"/>
    <lineage>
        <taxon>Bacteria</taxon>
        <taxon>Bacillati</taxon>
        <taxon>Chloroflexota</taxon>
        <taxon>Ktedonobacteria</taxon>
        <taxon>Ktedonobacterales</taxon>
        <taxon>Dictyobacteraceae</taxon>
        <taxon>Dictyobacter</taxon>
    </lineage>
</organism>
<keyword evidence="4" id="KW-0378">Hydrolase</keyword>
<keyword evidence="6" id="KW-0106">Calcium</keyword>
<dbReference type="InterPro" id="IPR050819">
    <property type="entry name" value="Tripeptidyl-peptidase_I"/>
</dbReference>
<keyword evidence="7" id="KW-0865">Zymogen</keyword>
<keyword evidence="9" id="KW-0472">Membrane</keyword>
<dbReference type="SMART" id="SM00944">
    <property type="entry name" value="Pro-kuma_activ"/>
    <property type="match status" value="1"/>
</dbReference>
<feature type="transmembrane region" description="Helical" evidence="9">
    <location>
        <begin position="21"/>
        <end position="45"/>
    </location>
</feature>
<dbReference type="InterPro" id="IPR030400">
    <property type="entry name" value="Sedolisin_dom"/>
</dbReference>
<accession>A0ABQ3VQ18</accession>
<keyword evidence="3" id="KW-0479">Metal-binding</keyword>
<comment type="caution">
    <text evidence="11">The sequence shown here is derived from an EMBL/GenBank/DDBJ whole genome shotgun (WGS) entry which is preliminary data.</text>
</comment>
<sequence length="625" mass="67665">MFRYPHRSEYYPSDTIQSYGHIITIITPLLTLVCVMCIISSQLLYLSTAQAENTNQLIAIPGTLSPLLKNSRFIAHADTQQPIWLSLGLRPRNSAALQQALQAVINPVGHQPRLALNTDEIIRRFSPTPASYTTLIRWLQAAGFHTIHTYRHRLLLDFEGTIGQAQRYFHLQINKYKAPDGTFYYSNNRAPLLPQAVASQVISINGLNNATSWTHTALEQKSQQSSNNHSCRANNTKSATGASGSSAAATASLADLYGTHYTGVGQTIALFELGRPAISDLHSYVACTGQKETMLEQIDAPTPESAFMPVSYAATIDAEAILGSVPQLQRLKIYSTTNNEKSYLDQWGQIVQDNPAVVSTSWGLCEQLAPAQLIQQEALFFQLAALQGQSIIAASSISCPIISSPATASQPAVSDPASQPFVTGVGATALIFDASHSTHDGLQTAGRPDPASTELLTTGGISQLWAMPAWQHIQGIPDQAASQLPQVCPRTSTEHYCREVPDVALNTDARHSFWAYCSEGCASNHPWLSINGSALAAPLWAAFVTLSNQLSQQHGGGNLGFINPLLYQLANNPVSYASSFYDIIATDDHKPASPGIGYDLTSGLGEYRAQHLAEELLKLIQPVSK</sequence>
<evidence type="ECO:0000256" key="4">
    <source>
        <dbReference type="ARBA" id="ARBA00022801"/>
    </source>
</evidence>
<feature type="domain" description="Peptidase S53" evidence="10">
    <location>
        <begin position="247"/>
        <end position="619"/>
    </location>
</feature>
<dbReference type="SUPFAM" id="SSF52743">
    <property type="entry name" value="Subtilisin-like"/>
    <property type="match status" value="1"/>
</dbReference>
<keyword evidence="2" id="KW-0645">Protease</keyword>
<dbReference type="Gene3D" id="3.40.50.200">
    <property type="entry name" value="Peptidase S8/S53 domain"/>
    <property type="match status" value="1"/>
</dbReference>
<dbReference type="Proteomes" id="UP000635565">
    <property type="component" value="Unassembled WGS sequence"/>
</dbReference>
<dbReference type="InterPro" id="IPR015366">
    <property type="entry name" value="S53_propep"/>
</dbReference>
<evidence type="ECO:0000256" key="7">
    <source>
        <dbReference type="ARBA" id="ARBA00023145"/>
    </source>
</evidence>
<dbReference type="PROSITE" id="PS51695">
    <property type="entry name" value="SEDOLISIN"/>
    <property type="match status" value="1"/>
</dbReference>
<feature type="region of interest" description="Disordered" evidence="8">
    <location>
        <begin position="219"/>
        <end position="244"/>
    </location>
</feature>
<keyword evidence="12" id="KW-1185">Reference proteome</keyword>
<evidence type="ECO:0000256" key="3">
    <source>
        <dbReference type="ARBA" id="ARBA00022723"/>
    </source>
</evidence>
<evidence type="ECO:0000259" key="10">
    <source>
        <dbReference type="PROSITE" id="PS51695"/>
    </source>
</evidence>
<dbReference type="EMBL" id="BNJJ01000020">
    <property type="protein sequence ID" value="GHO87952.1"/>
    <property type="molecule type" value="Genomic_DNA"/>
</dbReference>
<reference evidence="11 12" key="1">
    <citation type="journal article" date="2021" name="Int. J. Syst. Evol. Microbiol.">
        <title>Reticulibacter mediterranei gen. nov., sp. nov., within the new family Reticulibacteraceae fam. nov., and Ktedonospora formicarum gen. nov., sp. nov., Ktedonobacter robiniae sp. nov., Dictyobacter formicarum sp. nov. and Dictyobacter arantiisoli sp. nov., belonging to the class Ktedonobacteria.</title>
        <authorList>
            <person name="Yabe S."/>
            <person name="Zheng Y."/>
            <person name="Wang C.M."/>
            <person name="Sakai Y."/>
            <person name="Abe K."/>
            <person name="Yokota A."/>
            <person name="Donadio S."/>
            <person name="Cavaletti L."/>
            <person name="Monciardini P."/>
        </authorList>
    </citation>
    <scope>NUCLEOTIDE SEQUENCE [LARGE SCALE GENOMIC DNA]</scope>
    <source>
        <strain evidence="11 12">SOSP1-9</strain>
    </source>
</reference>
<dbReference type="RefSeq" id="WP_201365479.1">
    <property type="nucleotide sequence ID" value="NZ_BNJJ01000020.1"/>
</dbReference>
<evidence type="ECO:0000256" key="5">
    <source>
        <dbReference type="ARBA" id="ARBA00022825"/>
    </source>
</evidence>
<dbReference type="PANTHER" id="PTHR14218:SF15">
    <property type="entry name" value="TRIPEPTIDYL-PEPTIDASE 1"/>
    <property type="match status" value="1"/>
</dbReference>
<evidence type="ECO:0000256" key="9">
    <source>
        <dbReference type="SAM" id="Phobius"/>
    </source>
</evidence>
<evidence type="ECO:0000313" key="11">
    <source>
        <dbReference type="EMBL" id="GHO87952.1"/>
    </source>
</evidence>